<dbReference type="GO" id="GO:0042803">
    <property type="term" value="F:protein homodimerization activity"/>
    <property type="evidence" value="ECO:0007669"/>
    <property type="project" value="InterPro"/>
</dbReference>
<dbReference type="PRINTS" id="PR00773">
    <property type="entry name" value="GRPEPROTEIN"/>
</dbReference>
<dbReference type="SUPFAM" id="SSF51064">
    <property type="entry name" value="Head domain of nucleotide exchange factor GrpE"/>
    <property type="match status" value="1"/>
</dbReference>
<dbReference type="SUPFAM" id="SSF58014">
    <property type="entry name" value="Coiled-coil domain of nucleotide exchange factor GrpE"/>
    <property type="match status" value="1"/>
</dbReference>
<evidence type="ECO:0000256" key="4">
    <source>
        <dbReference type="RuleBase" id="RU004478"/>
    </source>
</evidence>
<evidence type="ECO:0000256" key="1">
    <source>
        <dbReference type="ARBA" id="ARBA00009054"/>
    </source>
</evidence>
<keyword evidence="2 3" id="KW-0143">Chaperone</keyword>
<accession>A0A1D3UD64</accession>
<dbReference type="GO" id="GO:0005737">
    <property type="term" value="C:cytoplasm"/>
    <property type="evidence" value="ECO:0007669"/>
    <property type="project" value="UniProtKB-SubCell"/>
</dbReference>
<dbReference type="GO" id="GO:0006457">
    <property type="term" value="P:protein folding"/>
    <property type="evidence" value="ECO:0007669"/>
    <property type="project" value="InterPro"/>
</dbReference>
<keyword evidence="3 7" id="KW-0346">Stress response</keyword>
<evidence type="ECO:0000256" key="5">
    <source>
        <dbReference type="SAM" id="MobiDB-lite"/>
    </source>
</evidence>
<evidence type="ECO:0000256" key="3">
    <source>
        <dbReference type="HAMAP-Rule" id="MF_01151"/>
    </source>
</evidence>
<feature type="region of interest" description="Disordered" evidence="5">
    <location>
        <begin position="1"/>
        <end position="58"/>
    </location>
</feature>
<dbReference type="InterPro" id="IPR013805">
    <property type="entry name" value="GrpE_CC"/>
</dbReference>
<name>A0A1D3UD64_TANFO</name>
<dbReference type="AlphaFoldDB" id="A0A1D3UD64"/>
<dbReference type="Gene3D" id="2.30.22.10">
    <property type="entry name" value="Head domain of nucleotide exchange factor GrpE"/>
    <property type="match status" value="1"/>
</dbReference>
<keyword evidence="3" id="KW-0963">Cytoplasm</keyword>
<feature type="compositionally biased region" description="Basic and acidic residues" evidence="5">
    <location>
        <begin position="49"/>
        <end position="58"/>
    </location>
</feature>
<evidence type="ECO:0000313" key="6">
    <source>
        <dbReference type="EMBL" id="PDP43080.1"/>
    </source>
</evidence>
<comment type="similarity">
    <text evidence="1 3 4">Belongs to the GrpE family.</text>
</comment>
<reference evidence="6 9" key="2">
    <citation type="submission" date="2017-09" db="EMBL/GenBank/DDBJ databases">
        <title>Phase variable restriction modification systems are present in the genome sequences of periodontal pathogens Prevotella intermedia, Tannerella forsythia and Porphyromonas gingivalis.</title>
        <authorList>
            <person name="Haigh R.D."/>
            <person name="Crawford L."/>
            <person name="Ralph J."/>
            <person name="Wanford J."/>
            <person name="Vartoukian S.R."/>
            <person name="Hijazib K."/>
            <person name="Wade W."/>
            <person name="Oggioni M.R."/>
        </authorList>
    </citation>
    <scope>NUCLEOTIDE SEQUENCE [LARGE SCALE GENOMIC DNA]</scope>
    <source>
        <strain evidence="6 9">WW11663</strain>
    </source>
</reference>
<dbReference type="EMBL" id="NSLJ01000028">
    <property type="protein sequence ID" value="PDP43080.1"/>
    <property type="molecule type" value="Genomic_DNA"/>
</dbReference>
<proteinExistence type="inferred from homology"/>
<gene>
    <name evidence="3 6" type="primary">grpE</name>
    <name evidence="6" type="ORF">CLI86_10000</name>
    <name evidence="7" type="ORF">TFUB20_00212</name>
</gene>
<dbReference type="EMBL" id="FMMM01000016">
    <property type="protein sequence ID" value="SCQ18060.1"/>
    <property type="molecule type" value="Genomic_DNA"/>
</dbReference>
<dbReference type="InterPro" id="IPR000740">
    <property type="entry name" value="GrpE"/>
</dbReference>
<dbReference type="GO" id="GO:0051082">
    <property type="term" value="F:unfolded protein binding"/>
    <property type="evidence" value="ECO:0007669"/>
    <property type="project" value="TreeGrafter"/>
</dbReference>
<comment type="subunit">
    <text evidence="3">Homodimer.</text>
</comment>
<sequence>MKKQTQAEKMQCENGSEVTKEQETTANTSEKDDATDNVTGAEGAAPGKEISKENESADFETKYNELNDSHLRLRAEFDNYRKRTLREKADLIKMGGETALTGLLPVVDDFERALDTVKNTEEAGAAVAEGVELIYNKFMTYLAQQGVKPIEAVGQPFDTELFEAVATIPASDEAQKGKVVDCVQRGYTLYDKVIRHAKVVVGE</sequence>
<dbReference type="Proteomes" id="UP000219259">
    <property type="component" value="Unassembled WGS sequence"/>
</dbReference>
<dbReference type="PANTHER" id="PTHR21237:SF23">
    <property type="entry name" value="GRPE PROTEIN HOMOLOG, MITOCHONDRIAL"/>
    <property type="match status" value="1"/>
</dbReference>
<dbReference type="PANTHER" id="PTHR21237">
    <property type="entry name" value="GRPE PROTEIN"/>
    <property type="match status" value="1"/>
</dbReference>
<dbReference type="Gene3D" id="3.90.20.20">
    <property type="match status" value="1"/>
</dbReference>
<dbReference type="OMA" id="PHRHQAI"/>
<evidence type="ECO:0000313" key="8">
    <source>
        <dbReference type="Proteomes" id="UP000182057"/>
    </source>
</evidence>
<organism evidence="7 8">
    <name type="scientific">Tannerella forsythia</name>
    <name type="common">Bacteroides forsythus</name>
    <dbReference type="NCBI Taxonomy" id="28112"/>
    <lineage>
        <taxon>Bacteria</taxon>
        <taxon>Pseudomonadati</taxon>
        <taxon>Bacteroidota</taxon>
        <taxon>Bacteroidia</taxon>
        <taxon>Bacteroidales</taxon>
        <taxon>Tannerellaceae</taxon>
        <taxon>Tannerella</taxon>
    </lineage>
</organism>
<dbReference type="Pfam" id="PF01025">
    <property type="entry name" value="GrpE"/>
    <property type="match status" value="1"/>
</dbReference>
<evidence type="ECO:0000313" key="9">
    <source>
        <dbReference type="Proteomes" id="UP000219259"/>
    </source>
</evidence>
<dbReference type="OrthoDB" id="9812586at2"/>
<dbReference type="GO" id="GO:0000774">
    <property type="term" value="F:adenyl-nucleotide exchange factor activity"/>
    <property type="evidence" value="ECO:0007669"/>
    <property type="project" value="InterPro"/>
</dbReference>
<evidence type="ECO:0000313" key="7">
    <source>
        <dbReference type="EMBL" id="SCQ18060.1"/>
    </source>
</evidence>
<protein>
    <recommendedName>
        <fullName evidence="3">Protein GrpE</fullName>
    </recommendedName>
    <alternativeName>
        <fullName evidence="3">HSP-70 cofactor</fullName>
    </alternativeName>
</protein>
<comment type="subcellular location">
    <subcellularLocation>
        <location evidence="3">Cytoplasm</location>
    </subcellularLocation>
</comment>
<comment type="function">
    <text evidence="3">Participates actively in the response to hyperosmotic and heat shock by preventing the aggregation of stress-denatured proteins, in association with DnaK and GrpE. It is the nucleotide exchange factor for DnaK and may function as a thermosensor. Unfolded proteins bind initially to DnaJ; upon interaction with the DnaJ-bound protein, DnaK hydrolyzes its bound ATP, resulting in the formation of a stable complex. GrpE releases ADP from DnaK; ATP binding to DnaK triggers the release of the substrate protein, thus completing the reaction cycle. Several rounds of ATP-dependent interactions between DnaJ, DnaK and GrpE are required for fully efficient folding.</text>
</comment>
<evidence type="ECO:0000256" key="2">
    <source>
        <dbReference type="ARBA" id="ARBA00023186"/>
    </source>
</evidence>
<dbReference type="GO" id="GO:0051087">
    <property type="term" value="F:protein-folding chaperone binding"/>
    <property type="evidence" value="ECO:0007669"/>
    <property type="project" value="InterPro"/>
</dbReference>
<reference evidence="7 8" key="1">
    <citation type="submission" date="2016-09" db="EMBL/GenBank/DDBJ databases">
        <authorList>
            <person name="Capua I."/>
            <person name="De Benedictis P."/>
            <person name="Joannis T."/>
            <person name="Lombin L.H."/>
            <person name="Cattoli G."/>
        </authorList>
    </citation>
    <scope>NUCLEOTIDE SEQUENCE [LARGE SCALE GENOMIC DNA]</scope>
    <source>
        <strain evidence="7 8">UB20</strain>
    </source>
</reference>
<dbReference type="CDD" id="cd00446">
    <property type="entry name" value="GrpE"/>
    <property type="match status" value="1"/>
</dbReference>
<dbReference type="Proteomes" id="UP000182057">
    <property type="component" value="Unassembled WGS sequence"/>
</dbReference>
<feature type="compositionally biased region" description="Basic and acidic residues" evidence="5">
    <location>
        <begin position="18"/>
        <end position="34"/>
    </location>
</feature>
<dbReference type="HAMAP" id="MF_01151">
    <property type="entry name" value="GrpE"/>
    <property type="match status" value="1"/>
</dbReference>
<dbReference type="InterPro" id="IPR009012">
    <property type="entry name" value="GrpE_head"/>
</dbReference>